<sequence>MSSSLINSAMSGLGAAQAALNTVSNNISNYNVTGYTRQTTVLSQSQSTLGAGGWIGNGVQVSGVQREYDAFITNQLRAAQTQSSGLNTQYQQMSKIDNILSGTTNTLATTMQSFFTGLQTLVSNSEDPAARQALIGNANGLVNQFKVTDQYLRDQDKQVNTAIQSSVEQINNYASQIANLNNQISRLTGVGAGATPNDLLDQRDQLVSELNQIVGVEVSVQDGGTYNVSIANGLSLVQGDKTNKLAAVSSSADPSRITVAYVDSVSGTTEIPENQLKNGTLGGMLTFRSQDLDGARNRLGQLALAFSDAINQQHKAGFDADGNPGDAFFKAGGPSALGNTNNVAKDTSLTVTRTNSSEVQASDYKVVYDGQDWQVTRLSDNKQFQASLSTDGKSMSFDGLKLEIGGTPASKNDSFIVKPVSDVVVNMEVAITDESKLALAGANDSGESDNRNAQALLDLQKSKVVGGNKSFNDAYASLVSDVGNKTSTLKVTSTTQNNVVTQLSNQQQSISGVNLDEEYGNLQRFQQYYLANAQVLQTASTLFDALLSIR</sequence>
<evidence type="ECO:0000256" key="8">
    <source>
        <dbReference type="SAM" id="Coils"/>
    </source>
</evidence>
<evidence type="ECO:0000256" key="4">
    <source>
        <dbReference type="ARBA" id="ARBA00016244"/>
    </source>
</evidence>
<keyword evidence="13" id="KW-0969">Cilium</keyword>
<dbReference type="NCBIfam" id="TIGR02492">
    <property type="entry name" value="flgK_ends"/>
    <property type="match status" value="1"/>
</dbReference>
<evidence type="ECO:0000259" key="12">
    <source>
        <dbReference type="Pfam" id="PF22638"/>
    </source>
</evidence>
<dbReference type="InterPro" id="IPR002371">
    <property type="entry name" value="FlgK"/>
</dbReference>
<evidence type="ECO:0000259" key="9">
    <source>
        <dbReference type="Pfam" id="PF00460"/>
    </source>
</evidence>
<dbReference type="GO" id="GO:0005576">
    <property type="term" value="C:extracellular region"/>
    <property type="evidence" value="ECO:0007669"/>
    <property type="project" value="UniProtKB-SubCell"/>
</dbReference>
<dbReference type="GO" id="GO:0005198">
    <property type="term" value="F:structural molecule activity"/>
    <property type="evidence" value="ECO:0007669"/>
    <property type="project" value="UniProtKB-UniRule"/>
</dbReference>
<dbReference type="InterPro" id="IPR019776">
    <property type="entry name" value="Flagellar_basal_body_rod_CS"/>
</dbReference>
<gene>
    <name evidence="7 13" type="primary">flgK</name>
    <name evidence="13" type="ORF">NCTC12119_02964</name>
</gene>
<dbReference type="PANTHER" id="PTHR30033">
    <property type="entry name" value="FLAGELLAR HOOK-ASSOCIATED PROTEIN 1"/>
    <property type="match status" value="1"/>
</dbReference>
<dbReference type="Pfam" id="PF00460">
    <property type="entry name" value="Flg_bb_rod"/>
    <property type="match status" value="1"/>
</dbReference>
<feature type="domain" description="Flagellar basal body rod protein N-terminal" evidence="9">
    <location>
        <begin position="6"/>
        <end position="36"/>
    </location>
</feature>
<dbReference type="EMBL" id="UIGI01000001">
    <property type="protein sequence ID" value="SUW64456.1"/>
    <property type="molecule type" value="Genomic_DNA"/>
</dbReference>
<keyword evidence="13" id="KW-0966">Cell projection</keyword>
<dbReference type="InterPro" id="IPR001444">
    <property type="entry name" value="Flag_bb_rod_N"/>
</dbReference>
<keyword evidence="5 7" id="KW-0964">Secreted</keyword>
<feature type="domain" description="Flagellar basal-body/hook protein C-terminal" evidence="10">
    <location>
        <begin position="509"/>
        <end position="548"/>
    </location>
</feature>
<protein>
    <recommendedName>
        <fullName evidence="4 7">Flagellar hook-associated protein 1</fullName>
        <shortName evidence="7">HAP1</shortName>
    </recommendedName>
</protein>
<comment type="subcellular location">
    <subcellularLocation>
        <location evidence="1 7">Bacterial flagellum</location>
    </subcellularLocation>
    <subcellularLocation>
        <location evidence="2 7">Secreted</location>
    </subcellularLocation>
</comment>
<keyword evidence="13" id="KW-0282">Flagellum</keyword>
<evidence type="ECO:0000256" key="7">
    <source>
        <dbReference type="RuleBase" id="RU362065"/>
    </source>
</evidence>
<dbReference type="InterPro" id="IPR053927">
    <property type="entry name" value="FlgK_helical"/>
</dbReference>
<dbReference type="GO" id="GO:0009424">
    <property type="term" value="C:bacterial-type flagellum hook"/>
    <property type="evidence" value="ECO:0007669"/>
    <property type="project" value="UniProtKB-UniRule"/>
</dbReference>
<feature type="coiled-coil region" evidence="8">
    <location>
        <begin position="163"/>
        <end position="190"/>
    </location>
</feature>
<name>A0A381C9A9_9ENTR</name>
<dbReference type="PROSITE" id="PS00588">
    <property type="entry name" value="FLAGELLA_BB_ROD"/>
    <property type="match status" value="1"/>
</dbReference>
<dbReference type="PANTHER" id="PTHR30033:SF1">
    <property type="entry name" value="FLAGELLAR HOOK-ASSOCIATED PROTEIN 1"/>
    <property type="match status" value="1"/>
</dbReference>
<dbReference type="Pfam" id="PF06429">
    <property type="entry name" value="Flg_bbr_C"/>
    <property type="match status" value="1"/>
</dbReference>
<proteinExistence type="inferred from homology"/>
<dbReference type="SUPFAM" id="SSF64518">
    <property type="entry name" value="Phase 1 flagellin"/>
    <property type="match status" value="1"/>
</dbReference>
<evidence type="ECO:0000313" key="13">
    <source>
        <dbReference type="EMBL" id="SUW64456.1"/>
    </source>
</evidence>
<accession>A0A381C9A9</accession>
<dbReference type="RefSeq" id="WP_115629522.1">
    <property type="nucleotide sequence ID" value="NZ_UIGI01000001.1"/>
</dbReference>
<dbReference type="AlphaFoldDB" id="A0A381C9A9"/>
<evidence type="ECO:0000256" key="2">
    <source>
        <dbReference type="ARBA" id="ARBA00004613"/>
    </source>
</evidence>
<keyword evidence="8" id="KW-0175">Coiled coil</keyword>
<dbReference type="PRINTS" id="PR01005">
    <property type="entry name" value="FLGHOOKAP1"/>
</dbReference>
<dbReference type="InterPro" id="IPR010930">
    <property type="entry name" value="Flg_bb/hook_C_dom"/>
</dbReference>
<dbReference type="Proteomes" id="UP000255528">
    <property type="component" value="Unassembled WGS sequence"/>
</dbReference>
<dbReference type="Pfam" id="PF22638">
    <property type="entry name" value="FlgK_D1"/>
    <property type="match status" value="1"/>
</dbReference>
<organism evidence="13 14">
    <name type="scientific">Buttiauxella agrestis</name>
    <dbReference type="NCBI Taxonomy" id="82977"/>
    <lineage>
        <taxon>Bacteria</taxon>
        <taxon>Pseudomonadati</taxon>
        <taxon>Pseudomonadota</taxon>
        <taxon>Gammaproteobacteria</taxon>
        <taxon>Enterobacterales</taxon>
        <taxon>Enterobacteriaceae</taxon>
        <taxon>Buttiauxella</taxon>
    </lineage>
</organism>
<comment type="similarity">
    <text evidence="3 7">Belongs to the flagella basal body rod proteins family.</text>
</comment>
<dbReference type="GO" id="GO:0044780">
    <property type="term" value="P:bacterial-type flagellum assembly"/>
    <property type="evidence" value="ECO:0007669"/>
    <property type="project" value="InterPro"/>
</dbReference>
<keyword evidence="6 7" id="KW-0975">Bacterial flagellum</keyword>
<evidence type="ECO:0000256" key="3">
    <source>
        <dbReference type="ARBA" id="ARBA00009677"/>
    </source>
</evidence>
<evidence type="ECO:0000259" key="10">
    <source>
        <dbReference type="Pfam" id="PF06429"/>
    </source>
</evidence>
<reference evidence="13 14" key="1">
    <citation type="submission" date="2018-06" db="EMBL/GenBank/DDBJ databases">
        <authorList>
            <consortium name="Pathogen Informatics"/>
            <person name="Doyle S."/>
        </authorList>
    </citation>
    <scope>NUCLEOTIDE SEQUENCE [LARGE SCALE GENOMIC DNA]</scope>
    <source>
        <strain evidence="13 14">NCTC12119</strain>
    </source>
</reference>
<evidence type="ECO:0000259" key="11">
    <source>
        <dbReference type="Pfam" id="PF21158"/>
    </source>
</evidence>
<dbReference type="Pfam" id="PF21158">
    <property type="entry name" value="flgK_1st_1"/>
    <property type="match status" value="1"/>
</dbReference>
<evidence type="ECO:0000256" key="1">
    <source>
        <dbReference type="ARBA" id="ARBA00004365"/>
    </source>
</evidence>
<feature type="domain" description="Flagellar hook-associated protein 1 D2-like" evidence="11">
    <location>
        <begin position="338"/>
        <end position="419"/>
    </location>
</feature>
<evidence type="ECO:0000313" key="14">
    <source>
        <dbReference type="Proteomes" id="UP000255528"/>
    </source>
</evidence>
<feature type="domain" description="Flagellar hook-associated protein FlgK helical" evidence="12">
    <location>
        <begin position="93"/>
        <end position="329"/>
    </location>
</feature>
<evidence type="ECO:0000256" key="6">
    <source>
        <dbReference type="ARBA" id="ARBA00023143"/>
    </source>
</evidence>
<dbReference type="InterPro" id="IPR049119">
    <property type="entry name" value="FlgK_D2-like"/>
</dbReference>
<evidence type="ECO:0000256" key="5">
    <source>
        <dbReference type="ARBA" id="ARBA00022525"/>
    </source>
</evidence>